<proteinExistence type="predicted"/>
<dbReference type="EMBL" id="ML978754">
    <property type="protein sequence ID" value="KAF2083848.1"/>
    <property type="molecule type" value="Genomic_DNA"/>
</dbReference>
<feature type="region of interest" description="Disordered" evidence="1">
    <location>
        <begin position="247"/>
        <end position="271"/>
    </location>
</feature>
<keyword evidence="3" id="KW-1185">Reference proteome</keyword>
<evidence type="ECO:0000313" key="2">
    <source>
        <dbReference type="EMBL" id="KAF2083848.1"/>
    </source>
</evidence>
<organism evidence="2 3">
    <name type="scientific">Saccharata proteae CBS 121410</name>
    <dbReference type="NCBI Taxonomy" id="1314787"/>
    <lineage>
        <taxon>Eukaryota</taxon>
        <taxon>Fungi</taxon>
        <taxon>Dikarya</taxon>
        <taxon>Ascomycota</taxon>
        <taxon>Pezizomycotina</taxon>
        <taxon>Dothideomycetes</taxon>
        <taxon>Dothideomycetes incertae sedis</taxon>
        <taxon>Botryosphaeriales</taxon>
        <taxon>Saccharataceae</taxon>
        <taxon>Saccharata</taxon>
    </lineage>
</organism>
<gene>
    <name evidence="2" type="ORF">K490DRAFT_69378</name>
</gene>
<protein>
    <submittedName>
        <fullName evidence="2">Uncharacterized protein</fullName>
    </submittedName>
</protein>
<dbReference type="AlphaFoldDB" id="A0A9P4LWB3"/>
<dbReference type="Proteomes" id="UP000799776">
    <property type="component" value="Unassembled WGS sequence"/>
</dbReference>
<evidence type="ECO:0000313" key="3">
    <source>
        <dbReference type="Proteomes" id="UP000799776"/>
    </source>
</evidence>
<comment type="caution">
    <text evidence="2">The sequence shown here is derived from an EMBL/GenBank/DDBJ whole genome shotgun (WGS) entry which is preliminary data.</text>
</comment>
<sequence>MAPTTLLTCPEQWDNFELELACQLDLYDLTEYTVEPYPEEPADPGLIPQISEQQSFSSKEEEATAWELLDLKIRLYSYAWERREAFSEKKRQFVRWLYDSTDEAARYLMLKERTIAGKIEVLKRIFAPTDYLRVQLLREQLARLKGSTNDKPIEEVVQEWVLLHDRFKRAGRFEADLMKDDFVRLVQRYDERLGTIMWCVLHSTSIELDLRAMGGLFRRSMRDRSLASSCSAPAPLGGYIDWPEPTAVTASESSSRTSPKPCGDVTGKSPETQCASRSRCNVINPRKRPEQRSREWQAYFDNYLSYCRQHPKFAKWQSRQGCPDARKIVKQAASTADSIRQIDY</sequence>
<accession>A0A9P4LWB3</accession>
<evidence type="ECO:0000256" key="1">
    <source>
        <dbReference type="SAM" id="MobiDB-lite"/>
    </source>
</evidence>
<name>A0A9P4LWB3_9PEZI</name>
<reference evidence="2" key="1">
    <citation type="journal article" date="2020" name="Stud. Mycol.">
        <title>101 Dothideomycetes genomes: a test case for predicting lifestyles and emergence of pathogens.</title>
        <authorList>
            <person name="Haridas S."/>
            <person name="Albert R."/>
            <person name="Binder M."/>
            <person name="Bloem J."/>
            <person name="Labutti K."/>
            <person name="Salamov A."/>
            <person name="Andreopoulos B."/>
            <person name="Baker S."/>
            <person name="Barry K."/>
            <person name="Bills G."/>
            <person name="Bluhm B."/>
            <person name="Cannon C."/>
            <person name="Castanera R."/>
            <person name="Culley D."/>
            <person name="Daum C."/>
            <person name="Ezra D."/>
            <person name="Gonzalez J."/>
            <person name="Henrissat B."/>
            <person name="Kuo A."/>
            <person name="Liang C."/>
            <person name="Lipzen A."/>
            <person name="Lutzoni F."/>
            <person name="Magnuson J."/>
            <person name="Mondo S."/>
            <person name="Nolan M."/>
            <person name="Ohm R."/>
            <person name="Pangilinan J."/>
            <person name="Park H.-J."/>
            <person name="Ramirez L."/>
            <person name="Alfaro M."/>
            <person name="Sun H."/>
            <person name="Tritt A."/>
            <person name="Yoshinaga Y."/>
            <person name="Zwiers L.-H."/>
            <person name="Turgeon B."/>
            <person name="Goodwin S."/>
            <person name="Spatafora J."/>
            <person name="Crous P."/>
            <person name="Grigoriev I."/>
        </authorList>
    </citation>
    <scope>NUCLEOTIDE SEQUENCE</scope>
    <source>
        <strain evidence="2">CBS 121410</strain>
    </source>
</reference>
<feature type="compositionally biased region" description="Polar residues" evidence="1">
    <location>
        <begin position="248"/>
        <end position="258"/>
    </location>
</feature>